<evidence type="ECO:0000313" key="6">
    <source>
        <dbReference type="EMBL" id="KJY24545.1"/>
    </source>
</evidence>
<gene>
    <name evidence="6" type="ORF">VR44_35065</name>
</gene>
<dbReference type="InterPro" id="IPR020806">
    <property type="entry name" value="PKS_PP-bd"/>
</dbReference>
<comment type="caution">
    <text evidence="6">The sequence shown here is derived from an EMBL/GenBank/DDBJ whole genome shotgun (WGS) entry which is preliminary data.</text>
</comment>
<keyword evidence="7" id="KW-1185">Reference proteome</keyword>
<proteinExistence type="predicted"/>
<dbReference type="PROSITE" id="PS00012">
    <property type="entry name" value="PHOSPHOPANTETHEINE"/>
    <property type="match status" value="1"/>
</dbReference>
<sequence length="224" mass="23436">GLPAAAIAWGSWGSGRMMGRHAEEHLTRRGILPMPADLGIAALRRAMENEDTVVTVADIDWERFVRAFAHTGDYPLLHRLPEARRILEAAAPAGATGTAEGGSPLTGRLAGLPGPERLRALVELVRTQAATVLGHAGADAVQPQRAFRETGFDSLTAIELRNRLAGATGLRLPTTVVFDYPTPAELAAHLDAQLAGGPRPGAPATAPAARPADDEPVAIVAMSC</sequence>
<feature type="non-terminal residue" evidence="6">
    <location>
        <position position="224"/>
    </location>
</feature>
<dbReference type="InterPro" id="IPR050091">
    <property type="entry name" value="PKS_NRPS_Biosynth_Enz"/>
</dbReference>
<dbReference type="GO" id="GO:0017000">
    <property type="term" value="P:antibiotic biosynthetic process"/>
    <property type="evidence" value="ECO:0007669"/>
    <property type="project" value="UniProtKB-ARBA"/>
</dbReference>
<dbReference type="PANTHER" id="PTHR43775">
    <property type="entry name" value="FATTY ACID SYNTHASE"/>
    <property type="match status" value="1"/>
</dbReference>
<reference evidence="6 7" key="1">
    <citation type="submission" date="2015-02" db="EMBL/GenBank/DDBJ databases">
        <authorList>
            <person name="Ju K.-S."/>
            <person name="Doroghazi J.R."/>
            <person name="Metcalf W."/>
        </authorList>
    </citation>
    <scope>NUCLEOTIDE SEQUENCE [LARGE SCALE GENOMIC DNA]</scope>
    <source>
        <strain evidence="6 7">NRRL ISP-5550</strain>
    </source>
</reference>
<feature type="non-terminal residue" evidence="6">
    <location>
        <position position="1"/>
    </location>
</feature>
<dbReference type="EMBL" id="JZWV01001207">
    <property type="protein sequence ID" value="KJY24545.1"/>
    <property type="molecule type" value="Genomic_DNA"/>
</dbReference>
<keyword evidence="3" id="KW-0808">Transferase</keyword>
<dbReference type="InterPro" id="IPR036736">
    <property type="entry name" value="ACP-like_sf"/>
</dbReference>
<dbReference type="InterPro" id="IPR009081">
    <property type="entry name" value="PP-bd_ACP"/>
</dbReference>
<dbReference type="FunFam" id="1.10.1200.10:FF:000007">
    <property type="entry name" value="Probable polyketide synthase pks17"/>
    <property type="match status" value="1"/>
</dbReference>
<keyword evidence="1" id="KW-0596">Phosphopantetheine</keyword>
<dbReference type="RefSeq" id="WP_045951692.1">
    <property type="nucleotide sequence ID" value="NZ_JZWV01001207.1"/>
</dbReference>
<dbReference type="PANTHER" id="PTHR43775:SF51">
    <property type="entry name" value="INACTIVE PHENOLPHTHIOCEROL SYNTHESIS POLYKETIDE SYNTHASE TYPE I PKS1-RELATED"/>
    <property type="match status" value="1"/>
</dbReference>
<dbReference type="AlphaFoldDB" id="A0A0F4IR97"/>
<feature type="domain" description="Carrier" evidence="5">
    <location>
        <begin position="119"/>
        <end position="194"/>
    </location>
</feature>
<keyword evidence="4" id="KW-0511">Multifunctional enzyme</keyword>
<evidence type="ECO:0000256" key="1">
    <source>
        <dbReference type="ARBA" id="ARBA00022450"/>
    </source>
</evidence>
<accession>A0A0F4IR97</accession>
<dbReference type="PROSITE" id="PS50075">
    <property type="entry name" value="CARRIER"/>
    <property type="match status" value="1"/>
</dbReference>
<dbReference type="GO" id="GO:0031177">
    <property type="term" value="F:phosphopantetheine binding"/>
    <property type="evidence" value="ECO:0007669"/>
    <property type="project" value="InterPro"/>
</dbReference>
<evidence type="ECO:0000313" key="7">
    <source>
        <dbReference type="Proteomes" id="UP000033551"/>
    </source>
</evidence>
<dbReference type="InterPro" id="IPR006162">
    <property type="entry name" value="Ppantetheine_attach_site"/>
</dbReference>
<dbReference type="Gene3D" id="1.10.1200.10">
    <property type="entry name" value="ACP-like"/>
    <property type="match status" value="1"/>
</dbReference>
<evidence type="ECO:0000256" key="2">
    <source>
        <dbReference type="ARBA" id="ARBA00022553"/>
    </source>
</evidence>
<dbReference type="GO" id="GO:0006633">
    <property type="term" value="P:fatty acid biosynthetic process"/>
    <property type="evidence" value="ECO:0007669"/>
    <property type="project" value="TreeGrafter"/>
</dbReference>
<dbReference type="Proteomes" id="UP000033551">
    <property type="component" value="Unassembled WGS sequence"/>
</dbReference>
<protein>
    <recommendedName>
        <fullName evidence="5">Carrier domain-containing protein</fullName>
    </recommendedName>
</protein>
<dbReference type="Gene3D" id="3.40.50.720">
    <property type="entry name" value="NAD(P)-binding Rossmann-like Domain"/>
    <property type="match status" value="1"/>
</dbReference>
<name>A0A0F4IR97_9ACTN</name>
<dbReference type="SMART" id="SM00823">
    <property type="entry name" value="PKS_PP"/>
    <property type="match status" value="1"/>
</dbReference>
<organism evidence="6 7">
    <name type="scientific">Streptomyces katrae</name>
    <dbReference type="NCBI Taxonomy" id="68223"/>
    <lineage>
        <taxon>Bacteria</taxon>
        <taxon>Bacillati</taxon>
        <taxon>Actinomycetota</taxon>
        <taxon>Actinomycetes</taxon>
        <taxon>Kitasatosporales</taxon>
        <taxon>Streptomycetaceae</taxon>
        <taxon>Streptomyces</taxon>
    </lineage>
</organism>
<evidence type="ECO:0000256" key="4">
    <source>
        <dbReference type="ARBA" id="ARBA00023268"/>
    </source>
</evidence>
<dbReference type="SUPFAM" id="SSF47336">
    <property type="entry name" value="ACP-like"/>
    <property type="match status" value="1"/>
</dbReference>
<evidence type="ECO:0000256" key="3">
    <source>
        <dbReference type="ARBA" id="ARBA00022679"/>
    </source>
</evidence>
<dbReference type="GO" id="GO:0004312">
    <property type="term" value="F:fatty acid synthase activity"/>
    <property type="evidence" value="ECO:0007669"/>
    <property type="project" value="TreeGrafter"/>
</dbReference>
<dbReference type="Pfam" id="PF00550">
    <property type="entry name" value="PP-binding"/>
    <property type="match status" value="1"/>
</dbReference>
<evidence type="ECO:0000259" key="5">
    <source>
        <dbReference type="PROSITE" id="PS50075"/>
    </source>
</evidence>
<keyword evidence="2" id="KW-0597">Phosphoprotein</keyword>
<dbReference type="SMART" id="SM01294">
    <property type="entry name" value="PKS_PP_betabranch"/>
    <property type="match status" value="1"/>
</dbReference>